<dbReference type="PANTHER" id="PTHR43084">
    <property type="entry name" value="PERSULFIDE DIOXYGENASE ETHE1"/>
    <property type="match status" value="1"/>
</dbReference>
<proteinExistence type="predicted"/>
<feature type="region of interest" description="Disordered" evidence="2">
    <location>
        <begin position="309"/>
        <end position="331"/>
    </location>
</feature>
<keyword evidence="1" id="KW-0479">Metal-binding</keyword>
<dbReference type="InParanoid" id="A0A162PK13"/>
<dbReference type="SUPFAM" id="SSF56281">
    <property type="entry name" value="Metallo-hydrolase/oxidoreductase"/>
    <property type="match status" value="1"/>
</dbReference>
<dbReference type="OrthoDB" id="449487at2759"/>
<dbReference type="GO" id="GO:0046872">
    <property type="term" value="F:metal ion binding"/>
    <property type="evidence" value="ECO:0007669"/>
    <property type="project" value="UniProtKB-KW"/>
</dbReference>
<dbReference type="RefSeq" id="XP_018287616.1">
    <property type="nucleotide sequence ID" value="XM_018428516.1"/>
</dbReference>
<dbReference type="CDD" id="cd07724">
    <property type="entry name" value="POD-like_MBL-fold"/>
    <property type="match status" value="1"/>
</dbReference>
<dbReference type="Gene3D" id="3.60.15.10">
    <property type="entry name" value="Ribonuclease Z/Hydroxyacylglutathione hydrolase-like"/>
    <property type="match status" value="1"/>
</dbReference>
<sequence length="345" mass="39404">MSGRRSRSVGDIAVELGFKNVYNLEGGWKAADTIPHQPYAKNHSPWVHTIFEKETETAQYVVTDIETREAYIIDPVLDYDPFSSCVHPSTAKQIIEFVRKHKLNITKIIDTHVHADHLSAANYLKMHLDSKPEFWIGKNVTKVQDVFSKKYNFPKNDFRANGEQFDRLIDEGDTWTLGGNIQCDALFTPGHTPACVSYRIGDAGFVGDTLFMPDIGTARCDFPGGSVEDMYKSIHKIYDHWIDDTRIYVGHDYPPSESGRDYDVMTTLDAHKRFNKMINTHVSFDKYVSMRKERDASLKAPRFIHPSLQTNLRGGTLPSREQPADENEDPASVGRFFKIPVRWKD</sequence>
<evidence type="ECO:0000256" key="2">
    <source>
        <dbReference type="SAM" id="MobiDB-lite"/>
    </source>
</evidence>
<dbReference type="Proteomes" id="UP000077315">
    <property type="component" value="Unassembled WGS sequence"/>
</dbReference>
<dbReference type="InterPro" id="IPR036873">
    <property type="entry name" value="Rhodanese-like_dom_sf"/>
</dbReference>
<dbReference type="AlphaFoldDB" id="A0A162PK13"/>
<dbReference type="GO" id="GO:0050313">
    <property type="term" value="F:sulfur dioxygenase activity"/>
    <property type="evidence" value="ECO:0007669"/>
    <property type="project" value="InterPro"/>
</dbReference>
<protein>
    <recommendedName>
        <fullName evidence="3">Rhodanese domain-containing protein</fullName>
    </recommendedName>
</protein>
<evidence type="ECO:0000259" key="3">
    <source>
        <dbReference type="PROSITE" id="PS50206"/>
    </source>
</evidence>
<organism evidence="4 5">
    <name type="scientific">Phycomyces blakesleeanus (strain ATCC 8743b / DSM 1359 / FGSC 10004 / NBRC 33097 / NRRL 1555)</name>
    <dbReference type="NCBI Taxonomy" id="763407"/>
    <lineage>
        <taxon>Eukaryota</taxon>
        <taxon>Fungi</taxon>
        <taxon>Fungi incertae sedis</taxon>
        <taxon>Mucoromycota</taxon>
        <taxon>Mucoromycotina</taxon>
        <taxon>Mucoromycetes</taxon>
        <taxon>Mucorales</taxon>
        <taxon>Phycomycetaceae</taxon>
        <taxon>Phycomyces</taxon>
    </lineage>
</organism>
<dbReference type="InterPro" id="IPR001279">
    <property type="entry name" value="Metallo-B-lactamas"/>
</dbReference>
<dbReference type="InterPro" id="IPR036866">
    <property type="entry name" value="RibonucZ/Hydroxyglut_hydro"/>
</dbReference>
<keyword evidence="5" id="KW-1185">Reference proteome</keyword>
<name>A0A162PK13_PHYB8</name>
<dbReference type="GO" id="GO:0070813">
    <property type="term" value="P:hydrogen sulfide metabolic process"/>
    <property type="evidence" value="ECO:0007669"/>
    <property type="project" value="TreeGrafter"/>
</dbReference>
<gene>
    <name evidence="4" type="ORF">PHYBLDRAFT_116342</name>
</gene>
<dbReference type="PROSITE" id="PS50206">
    <property type="entry name" value="RHODANESE_3"/>
    <property type="match status" value="1"/>
</dbReference>
<accession>A0A162PK13</accession>
<dbReference type="SMART" id="SM00849">
    <property type="entry name" value="Lactamase_B"/>
    <property type="match status" value="1"/>
</dbReference>
<dbReference type="InterPro" id="IPR001763">
    <property type="entry name" value="Rhodanese-like_dom"/>
</dbReference>
<dbReference type="Pfam" id="PF00753">
    <property type="entry name" value="Lactamase_B"/>
    <property type="match status" value="1"/>
</dbReference>
<dbReference type="PANTHER" id="PTHR43084:SF1">
    <property type="entry name" value="PERSULFIDE DIOXYGENASE ETHE1, MITOCHONDRIAL"/>
    <property type="match status" value="1"/>
</dbReference>
<dbReference type="SUPFAM" id="SSF52821">
    <property type="entry name" value="Rhodanese/Cell cycle control phosphatase"/>
    <property type="match status" value="1"/>
</dbReference>
<dbReference type="VEuPathDB" id="FungiDB:PHYBLDRAFT_116342"/>
<evidence type="ECO:0000313" key="4">
    <source>
        <dbReference type="EMBL" id="OAD69576.1"/>
    </source>
</evidence>
<feature type="domain" description="Rhodanese" evidence="3">
    <location>
        <begin position="2"/>
        <end position="33"/>
    </location>
</feature>
<dbReference type="GeneID" id="28989422"/>
<reference evidence="5" key="1">
    <citation type="submission" date="2015-06" db="EMBL/GenBank/DDBJ databases">
        <title>Expansion of signal transduction pathways in fungi by whole-genome duplication.</title>
        <authorList>
            <consortium name="DOE Joint Genome Institute"/>
            <person name="Corrochano L.M."/>
            <person name="Kuo A."/>
            <person name="Marcet-Houben M."/>
            <person name="Polaino S."/>
            <person name="Salamov A."/>
            <person name="Villalobos J.M."/>
            <person name="Alvarez M.I."/>
            <person name="Avalos J."/>
            <person name="Benito E.P."/>
            <person name="Benoit I."/>
            <person name="Burger G."/>
            <person name="Camino L.P."/>
            <person name="Canovas D."/>
            <person name="Cerda-Olmedo E."/>
            <person name="Cheng J.-F."/>
            <person name="Dominguez A."/>
            <person name="Elias M."/>
            <person name="Eslava A.P."/>
            <person name="Glaser F."/>
            <person name="Grimwood J."/>
            <person name="Gutierrez G."/>
            <person name="Heitman J."/>
            <person name="Henrissat B."/>
            <person name="Iturriaga E.A."/>
            <person name="Lang B.F."/>
            <person name="Lavin J.L."/>
            <person name="Lee S."/>
            <person name="Li W."/>
            <person name="Lindquist E."/>
            <person name="Lopez-Garcia S."/>
            <person name="Luque E.M."/>
            <person name="Marcos A.T."/>
            <person name="Martin J."/>
            <person name="McCluskey K."/>
            <person name="Medina H.R."/>
            <person name="Miralles-Duran A."/>
            <person name="Miyazaki A."/>
            <person name="Munoz-Torres E."/>
            <person name="Oguiza J.A."/>
            <person name="Ohm R."/>
            <person name="Olmedo M."/>
            <person name="Orejas M."/>
            <person name="Ortiz-Castellanos L."/>
            <person name="Pisabarro A.G."/>
            <person name="Rodriguez-Romero J."/>
            <person name="Ruiz-Herrera J."/>
            <person name="Ruiz-Vazquez R."/>
            <person name="Sanz C."/>
            <person name="Schackwitz W."/>
            <person name="Schmutz J."/>
            <person name="Shahriari M."/>
            <person name="Shelest E."/>
            <person name="Silva-Franco F."/>
            <person name="Soanes D."/>
            <person name="Syed K."/>
            <person name="Tagua V.G."/>
            <person name="Talbot N.J."/>
            <person name="Thon M."/>
            <person name="De vries R.P."/>
            <person name="Wiebenga A."/>
            <person name="Yadav J.S."/>
            <person name="Braun E.L."/>
            <person name="Baker S."/>
            <person name="Garre V."/>
            <person name="Horwitz B."/>
            <person name="Torres-Martinez S."/>
            <person name="Idnurm A."/>
            <person name="Herrera-Estrella A."/>
            <person name="Gabaldon T."/>
            <person name="Grigoriev I.V."/>
        </authorList>
    </citation>
    <scope>NUCLEOTIDE SEQUENCE [LARGE SCALE GENOMIC DNA]</scope>
    <source>
        <strain evidence="5">NRRL 1555(-)</strain>
    </source>
</reference>
<dbReference type="EMBL" id="KV440991">
    <property type="protein sequence ID" value="OAD69576.1"/>
    <property type="molecule type" value="Genomic_DNA"/>
</dbReference>
<evidence type="ECO:0000256" key="1">
    <source>
        <dbReference type="ARBA" id="ARBA00022723"/>
    </source>
</evidence>
<dbReference type="CDD" id="cd00158">
    <property type="entry name" value="RHOD"/>
    <property type="match status" value="1"/>
</dbReference>
<dbReference type="STRING" id="763407.A0A162PK13"/>
<dbReference type="GO" id="GO:0006749">
    <property type="term" value="P:glutathione metabolic process"/>
    <property type="evidence" value="ECO:0007669"/>
    <property type="project" value="InterPro"/>
</dbReference>
<evidence type="ECO:0000313" key="5">
    <source>
        <dbReference type="Proteomes" id="UP000077315"/>
    </source>
</evidence>
<dbReference type="InterPro" id="IPR051682">
    <property type="entry name" value="Mito_Persulfide_Diox"/>
</dbReference>
<dbReference type="InterPro" id="IPR044528">
    <property type="entry name" value="POD-like_MBL-fold"/>
</dbReference>